<name>A0A2N5EFW4_9GAMM</name>
<sequence length="89" mass="10324">MAAEKPEEAMTFGELLELIRDQQRRLSVLETAFSYLAFSHDDKSAQLMIHSLKLESQNQNRDEETQKHFAQLAEQWEKRFSPAITPSAE</sequence>
<proteinExistence type="predicted"/>
<dbReference type="EMBL" id="PJZF01000001">
    <property type="protein sequence ID" value="PLR41428.1"/>
    <property type="molecule type" value="Genomic_DNA"/>
</dbReference>
<dbReference type="OrthoDB" id="6492424at2"/>
<keyword evidence="2" id="KW-1185">Reference proteome</keyword>
<reference evidence="1 2" key="1">
    <citation type="submission" date="2017-12" db="EMBL/GenBank/DDBJ databases">
        <title>Characterization of six clinical isolates of Enterochimera gen. nov., a novel genus of the Yersiniaciae family and the three species Enterochimera arupensis sp. nov., Enterochimera coloradensis sp. nov, and Enterochimera californica sp. nov.</title>
        <authorList>
            <person name="Rossi A."/>
            <person name="Fisher M."/>
        </authorList>
    </citation>
    <scope>NUCLEOTIDE SEQUENCE [LARGE SCALE GENOMIC DNA]</scope>
    <source>
        <strain evidence="2">2015-Iso6</strain>
    </source>
</reference>
<dbReference type="RefSeq" id="WP_101814292.1">
    <property type="nucleotide sequence ID" value="NZ_PJZF01000001.1"/>
</dbReference>
<dbReference type="AlphaFoldDB" id="A0A2N5EFW4"/>
<protein>
    <submittedName>
        <fullName evidence="1">Uncharacterized protein</fullName>
    </submittedName>
</protein>
<evidence type="ECO:0000313" key="2">
    <source>
        <dbReference type="Proteomes" id="UP000234240"/>
    </source>
</evidence>
<gene>
    <name evidence="1" type="ORF">CYR55_00930</name>
</gene>
<evidence type="ECO:0000313" key="1">
    <source>
        <dbReference type="EMBL" id="PLR41428.1"/>
    </source>
</evidence>
<accession>A0A2N5EFW4</accession>
<comment type="caution">
    <text evidence="1">The sequence shown here is derived from an EMBL/GenBank/DDBJ whole genome shotgun (WGS) entry which is preliminary data.</text>
</comment>
<dbReference type="Proteomes" id="UP000234240">
    <property type="component" value="Unassembled WGS sequence"/>
</dbReference>
<organism evidence="1 2">
    <name type="scientific">Chimaeribacter californicus</name>
    <dbReference type="NCBI Taxonomy" id="2060067"/>
    <lineage>
        <taxon>Bacteria</taxon>
        <taxon>Pseudomonadati</taxon>
        <taxon>Pseudomonadota</taxon>
        <taxon>Gammaproteobacteria</taxon>
        <taxon>Enterobacterales</taxon>
        <taxon>Yersiniaceae</taxon>
        <taxon>Chimaeribacter</taxon>
    </lineage>
</organism>